<dbReference type="STRING" id="927083.DB32_001340"/>
<dbReference type="RefSeq" id="WP_157068786.1">
    <property type="nucleotide sequence ID" value="NZ_CP011125.1"/>
</dbReference>
<sequence>MKITMGETFEPGSVRDADELVMRAPSGPVAVHPDVIAIEVTNDLRNYEIEWEDPS</sequence>
<evidence type="ECO:0000313" key="1">
    <source>
        <dbReference type="EMBL" id="AKF04191.1"/>
    </source>
</evidence>
<name>A0A0F6YHK9_9BACT</name>
<proteinExistence type="predicted"/>
<dbReference type="Proteomes" id="UP000034883">
    <property type="component" value="Chromosome"/>
</dbReference>
<dbReference type="EMBL" id="CP011125">
    <property type="protein sequence ID" value="AKF04191.1"/>
    <property type="molecule type" value="Genomic_DNA"/>
</dbReference>
<organism evidence="1 2">
    <name type="scientific">Sandaracinus amylolyticus</name>
    <dbReference type="NCBI Taxonomy" id="927083"/>
    <lineage>
        <taxon>Bacteria</taxon>
        <taxon>Pseudomonadati</taxon>
        <taxon>Myxococcota</taxon>
        <taxon>Polyangia</taxon>
        <taxon>Polyangiales</taxon>
        <taxon>Sandaracinaceae</taxon>
        <taxon>Sandaracinus</taxon>
    </lineage>
</organism>
<reference evidence="1 2" key="1">
    <citation type="submission" date="2015-03" db="EMBL/GenBank/DDBJ databases">
        <title>Genome assembly of Sandaracinus amylolyticus DSM 53668.</title>
        <authorList>
            <person name="Sharma G."/>
            <person name="Subramanian S."/>
        </authorList>
    </citation>
    <scope>NUCLEOTIDE SEQUENCE [LARGE SCALE GENOMIC DNA]</scope>
    <source>
        <strain evidence="1 2">DSM 53668</strain>
    </source>
</reference>
<protein>
    <submittedName>
        <fullName evidence="1">Uncharacterized protein</fullName>
    </submittedName>
</protein>
<dbReference type="AlphaFoldDB" id="A0A0F6YHK9"/>
<gene>
    <name evidence="1" type="ORF">DB32_001340</name>
</gene>
<dbReference type="KEGG" id="samy:DB32_001340"/>
<evidence type="ECO:0000313" key="2">
    <source>
        <dbReference type="Proteomes" id="UP000034883"/>
    </source>
</evidence>
<accession>A0A0F6YHK9</accession>
<keyword evidence="2" id="KW-1185">Reference proteome</keyword>